<feature type="transmembrane region" description="Helical" evidence="7">
    <location>
        <begin position="353"/>
        <end position="371"/>
    </location>
</feature>
<comment type="cofactor">
    <cofactor evidence="6">
        <name>Zn(2+)</name>
        <dbReference type="ChEBI" id="CHEBI:29105"/>
    </cofactor>
    <text evidence="6">Binds 1 zinc ion per subunit.</text>
</comment>
<feature type="transmembrane region" description="Helical" evidence="7">
    <location>
        <begin position="23"/>
        <end position="44"/>
    </location>
</feature>
<dbReference type="InterPro" id="IPR001915">
    <property type="entry name" value="Peptidase_M48"/>
</dbReference>
<evidence type="ECO:0000313" key="10">
    <source>
        <dbReference type="Proteomes" id="UP000255467"/>
    </source>
</evidence>
<feature type="transmembrane region" description="Helical" evidence="7">
    <location>
        <begin position="89"/>
        <end position="111"/>
    </location>
</feature>
<feature type="transmembrane region" description="Helical" evidence="7">
    <location>
        <begin position="213"/>
        <end position="233"/>
    </location>
</feature>
<keyword evidence="1 6" id="KW-0645">Protease</keyword>
<dbReference type="GO" id="GO:0004222">
    <property type="term" value="F:metalloendopeptidase activity"/>
    <property type="evidence" value="ECO:0007669"/>
    <property type="project" value="InterPro"/>
</dbReference>
<keyword evidence="10" id="KW-1185">Reference proteome</keyword>
<dbReference type="RefSeq" id="WP_039810952.1">
    <property type="nucleotide sequence ID" value="NZ_UGRY01000002.1"/>
</dbReference>
<feature type="transmembrane region" description="Helical" evidence="7">
    <location>
        <begin position="377"/>
        <end position="397"/>
    </location>
</feature>
<keyword evidence="7" id="KW-1133">Transmembrane helix</keyword>
<organism evidence="9 10">
    <name type="scientific">Nocardia otitidiscaviarum</name>
    <dbReference type="NCBI Taxonomy" id="1823"/>
    <lineage>
        <taxon>Bacteria</taxon>
        <taxon>Bacillati</taxon>
        <taxon>Actinomycetota</taxon>
        <taxon>Actinomycetes</taxon>
        <taxon>Mycobacteriales</taxon>
        <taxon>Nocardiaceae</taxon>
        <taxon>Nocardia</taxon>
    </lineage>
</organism>
<protein>
    <submittedName>
        <fullName evidence="9">Heat shock protein HtpX</fullName>
    </submittedName>
</protein>
<dbReference type="Pfam" id="PF01435">
    <property type="entry name" value="Peptidase_M48"/>
    <property type="match status" value="1"/>
</dbReference>
<dbReference type="OrthoDB" id="4889053at2"/>
<dbReference type="EMBL" id="UGRY01000002">
    <property type="protein sequence ID" value="SUA77792.1"/>
    <property type="molecule type" value="Genomic_DNA"/>
</dbReference>
<keyword evidence="3 6" id="KW-0378">Hydrolase</keyword>
<comment type="similarity">
    <text evidence="6">Belongs to the peptidase M48 family.</text>
</comment>
<dbReference type="GO" id="GO:0006508">
    <property type="term" value="P:proteolysis"/>
    <property type="evidence" value="ECO:0007669"/>
    <property type="project" value="UniProtKB-KW"/>
</dbReference>
<evidence type="ECO:0000256" key="3">
    <source>
        <dbReference type="ARBA" id="ARBA00022801"/>
    </source>
</evidence>
<evidence type="ECO:0000313" key="9">
    <source>
        <dbReference type="EMBL" id="SUA77792.1"/>
    </source>
</evidence>
<reference evidence="9 10" key="1">
    <citation type="submission" date="2018-06" db="EMBL/GenBank/DDBJ databases">
        <authorList>
            <consortium name="Pathogen Informatics"/>
            <person name="Doyle S."/>
        </authorList>
    </citation>
    <scope>NUCLEOTIDE SEQUENCE [LARGE SCALE GENOMIC DNA]</scope>
    <source>
        <strain evidence="9 10">NCTC1934</strain>
    </source>
</reference>
<keyword evidence="2" id="KW-0479">Metal-binding</keyword>
<dbReference type="STRING" id="1406858.GCA_000710895_04988"/>
<evidence type="ECO:0000259" key="8">
    <source>
        <dbReference type="Pfam" id="PF01435"/>
    </source>
</evidence>
<gene>
    <name evidence="9" type="ORF">NCTC1934_03182</name>
</gene>
<feature type="transmembrane region" description="Helical" evidence="7">
    <location>
        <begin position="253"/>
        <end position="271"/>
    </location>
</feature>
<evidence type="ECO:0000256" key="7">
    <source>
        <dbReference type="SAM" id="Phobius"/>
    </source>
</evidence>
<dbReference type="GO" id="GO:0046872">
    <property type="term" value="F:metal ion binding"/>
    <property type="evidence" value="ECO:0007669"/>
    <property type="project" value="UniProtKB-KW"/>
</dbReference>
<keyword evidence="9" id="KW-0346">Stress response</keyword>
<sequence>MIRDDGVGVARHRRFVGWGAQQLFMLLLTATVLWSTVLTSRVVLAWHGGAAYRTCMNTAGFDPENRLHIAMLDIPARHGRFGHCYSETLSSALLIALLWTVGVLLAAVVSCRRGPRWARRARFLDPPPELRPLLARLVSRAGIDRRAPDFVVDVAQTGSDAAVLRRSGRTVVCLSAGLARQAWFRPAVVEAVVLHELAHARNSDVGIGYGARAVWRGFVLAVVVPFTATRLWSRSTGEITGPYAEFWPGRQQALPRDLLLVAVMVTVGYLIHARVQRTREHVADHDARAWGADPAVWQLLRPGSDGHRITLRGTVFAALFGFWRAHPRSADRRRWLADSGIVDADHGKFGPNLLAVAAVMLMLTCLGRIAAADGFAFVVVSACTVLATLTLLSLGGVSKGGWHHWNFHPPSTV</sequence>
<dbReference type="Proteomes" id="UP000255467">
    <property type="component" value="Unassembled WGS sequence"/>
</dbReference>
<evidence type="ECO:0000256" key="1">
    <source>
        <dbReference type="ARBA" id="ARBA00022670"/>
    </source>
</evidence>
<evidence type="ECO:0000256" key="6">
    <source>
        <dbReference type="RuleBase" id="RU003983"/>
    </source>
</evidence>
<evidence type="ECO:0000256" key="4">
    <source>
        <dbReference type="ARBA" id="ARBA00022833"/>
    </source>
</evidence>
<feature type="domain" description="Peptidase M48" evidence="8">
    <location>
        <begin position="129"/>
        <end position="332"/>
    </location>
</feature>
<keyword evidence="4 6" id="KW-0862">Zinc</keyword>
<evidence type="ECO:0000256" key="5">
    <source>
        <dbReference type="ARBA" id="ARBA00023049"/>
    </source>
</evidence>
<proteinExistence type="inferred from homology"/>
<keyword evidence="5 6" id="KW-0482">Metalloprotease</keyword>
<dbReference type="Gene3D" id="3.30.2010.10">
    <property type="entry name" value="Metalloproteases ('zincins'), catalytic domain"/>
    <property type="match status" value="1"/>
</dbReference>
<keyword evidence="7" id="KW-0472">Membrane</keyword>
<name>A0A378YKT9_9NOCA</name>
<keyword evidence="7" id="KW-0812">Transmembrane</keyword>
<accession>A0A378YKT9</accession>
<dbReference type="AlphaFoldDB" id="A0A378YKT9"/>
<evidence type="ECO:0000256" key="2">
    <source>
        <dbReference type="ARBA" id="ARBA00022723"/>
    </source>
</evidence>